<gene>
    <name evidence="1" type="ORF">KUO17_17535</name>
</gene>
<dbReference type="Pfam" id="PF02515">
    <property type="entry name" value="CoA_transf_3"/>
    <property type="match status" value="2"/>
</dbReference>
<sequence>MSDVSPPVLGGCRLLGPFADPHDPLQRALSVQARALGLDVRHASGEGGRRVYRLEGEGMQPAHCSITGWASDAPRAISEFTLQAACGLMAVHGRASGQAQAIDLDYLTNVAASLVLTGLMASALGRLRGSKAVECSLSLPGAGLLCISQYLAGATAEEGAEQLPAGCSSARLRPPFISADGVAFELETLDAGPWLAFWEALGVSRADSCNGWQGFLLRYARAIAPMPEALCQALAALPYGQIVQHCAAAGMAITAVHDLAQRSALAAPGDSPWSFDLHPAKSPPRPCTQALPLDGLRVIESCRRIQGPLAGHLLATLGAQVTRVEMPGGDPLRGMTPLAQGCSVRFDALNGLKSAVELDLKSAFEREQLRQSVCDADVFLHNWAPGKAEALSLDQPDLAAVNPALIYAYAGGWGDAEVPAGLPGTDFTVQAWSGVAHLIGQGDGNPGGSLFTVLDVFGGVIAAQGVVAALLARHLRGCAGRMDSSLLGAADVLCRSRLARVQEARTGVFQCKDVSLAIDCSAAHDLQTVRRLFDLPAQSPWQDMREPLQEQLSRQTAGHWQSLLFASHVPVAVVWQDLAQLHHDPRLAPWLASGSYTRVLSPWRFT</sequence>
<dbReference type="Proteomes" id="UP001106592">
    <property type="component" value="Unassembled WGS sequence"/>
</dbReference>
<dbReference type="InterPro" id="IPR050509">
    <property type="entry name" value="CoA-transferase_III"/>
</dbReference>
<organism evidence="1 2">
    <name type="scientific">Pseudomonas aegrilactucae</name>
    <dbReference type="NCBI Taxonomy" id="2854028"/>
    <lineage>
        <taxon>Bacteria</taxon>
        <taxon>Pseudomonadati</taxon>
        <taxon>Pseudomonadota</taxon>
        <taxon>Gammaproteobacteria</taxon>
        <taxon>Pseudomonadales</taxon>
        <taxon>Pseudomonadaceae</taxon>
        <taxon>Pseudomonas</taxon>
    </lineage>
</organism>
<name>A0A9Q2XLC9_9PSED</name>
<reference evidence="1" key="1">
    <citation type="journal article" date="2022" name="Int. J. Syst. Evol. Microbiol.">
        <title>Pseudomonas aegrilactucae sp. nov. and Pseudomonas morbosilactucae sp. nov., pathogens causing bacterial rot of lettuce in Japan.</title>
        <authorList>
            <person name="Sawada H."/>
            <person name="Fujikawa T."/>
            <person name="Satou M."/>
        </authorList>
    </citation>
    <scope>NUCLEOTIDE SEQUENCE</scope>
    <source>
        <strain evidence="1">MAFF 301350</strain>
    </source>
</reference>
<evidence type="ECO:0000313" key="1">
    <source>
        <dbReference type="EMBL" id="MBV6288808.1"/>
    </source>
</evidence>
<dbReference type="AlphaFoldDB" id="A0A9Q2XLC9"/>
<dbReference type="EMBL" id="JAHTBI010000059">
    <property type="protein sequence ID" value="MBV6288808.1"/>
    <property type="molecule type" value="Genomic_DNA"/>
</dbReference>
<dbReference type="RefSeq" id="WP_217976797.1">
    <property type="nucleotide sequence ID" value="NZ_JAHTBI010000059.1"/>
</dbReference>
<dbReference type="InterPro" id="IPR003673">
    <property type="entry name" value="CoA-Trfase_fam_III"/>
</dbReference>
<dbReference type="GO" id="GO:0016740">
    <property type="term" value="F:transferase activity"/>
    <property type="evidence" value="ECO:0007669"/>
    <property type="project" value="UniProtKB-KW"/>
</dbReference>
<protein>
    <submittedName>
        <fullName evidence="1">CoA transferase</fullName>
    </submittedName>
</protein>
<reference evidence="1" key="2">
    <citation type="journal article" date="2023" name="Plant Pathol.">
        <title>Dismantling and reorganizing Pseudomonas marginalis sensu#lato.</title>
        <authorList>
            <person name="Sawada H."/>
            <person name="Fujikawa T."/>
            <person name="Satou M."/>
        </authorList>
    </citation>
    <scope>NUCLEOTIDE SEQUENCE</scope>
    <source>
        <strain evidence="1">MAFF 301350</strain>
    </source>
</reference>
<accession>A0A9Q2XLC9</accession>
<keyword evidence="1" id="KW-0808">Transferase</keyword>
<comment type="caution">
    <text evidence="1">The sequence shown here is derived from an EMBL/GenBank/DDBJ whole genome shotgun (WGS) entry which is preliminary data.</text>
</comment>
<proteinExistence type="predicted"/>
<dbReference type="PANTHER" id="PTHR48228">
    <property type="entry name" value="SUCCINYL-COA--D-CITRAMALATE COA-TRANSFERASE"/>
    <property type="match status" value="1"/>
</dbReference>
<evidence type="ECO:0000313" key="2">
    <source>
        <dbReference type="Proteomes" id="UP001106592"/>
    </source>
</evidence>
<dbReference type="PANTHER" id="PTHR48228:SF7">
    <property type="entry name" value="FATTY ACYL-COA TRANSFERASE RV3272-RELATED"/>
    <property type="match status" value="1"/>
</dbReference>
<keyword evidence="2" id="KW-1185">Reference proteome</keyword>